<gene>
    <name evidence="2" type="ORF">H9926_01340</name>
</gene>
<dbReference type="Gene3D" id="1.25.40.10">
    <property type="entry name" value="Tetratricopeptide repeat domain"/>
    <property type="match status" value="1"/>
</dbReference>
<organism evidence="2 3">
    <name type="scientific">Candidatus Eisenbergiella intestinigallinarum</name>
    <dbReference type="NCBI Taxonomy" id="2838549"/>
    <lineage>
        <taxon>Bacteria</taxon>
        <taxon>Bacillati</taxon>
        <taxon>Bacillota</taxon>
        <taxon>Clostridia</taxon>
        <taxon>Lachnospirales</taxon>
        <taxon>Lachnospiraceae</taxon>
        <taxon>Eisenbergiella</taxon>
    </lineage>
</organism>
<protein>
    <submittedName>
        <fullName evidence="2">DUF5107 domain-containing protein</fullName>
    </submittedName>
</protein>
<evidence type="ECO:0000259" key="1">
    <source>
        <dbReference type="Pfam" id="PF17128"/>
    </source>
</evidence>
<reference evidence="2" key="1">
    <citation type="journal article" date="2021" name="PeerJ">
        <title>Extensive microbial diversity within the chicken gut microbiome revealed by metagenomics and culture.</title>
        <authorList>
            <person name="Gilroy R."/>
            <person name="Ravi A."/>
            <person name="Getino M."/>
            <person name="Pursley I."/>
            <person name="Horton D.L."/>
            <person name="Alikhan N.F."/>
            <person name="Baker D."/>
            <person name="Gharbi K."/>
            <person name="Hall N."/>
            <person name="Watson M."/>
            <person name="Adriaenssens E.M."/>
            <person name="Foster-Nyarko E."/>
            <person name="Jarju S."/>
            <person name="Secka A."/>
            <person name="Antonio M."/>
            <person name="Oren A."/>
            <person name="Chaudhuri R.R."/>
            <person name="La Ragione R."/>
            <person name="Hildebrand F."/>
            <person name="Pallen M.J."/>
        </authorList>
    </citation>
    <scope>NUCLEOTIDE SEQUENCE</scope>
    <source>
        <strain evidence="2">ChiBcec1-1630</strain>
    </source>
</reference>
<reference evidence="2" key="2">
    <citation type="submission" date="2021-04" db="EMBL/GenBank/DDBJ databases">
        <authorList>
            <person name="Gilroy R."/>
        </authorList>
    </citation>
    <scope>NUCLEOTIDE SEQUENCE</scope>
    <source>
        <strain evidence="2">ChiBcec1-1630</strain>
    </source>
</reference>
<dbReference type="Proteomes" id="UP000823922">
    <property type="component" value="Unassembled WGS sequence"/>
</dbReference>
<proteinExistence type="predicted"/>
<sequence>MKPLLKFEELRIKKAQLNEEASVPDLTDGQILQNRMKFFLDEEDEIYEGYGRLAGSWPYRQFSCYTRRLREENVKAAILENDYLKAVFLPEYGGRLWSLWDKQADRSLLYTNEVLRFSNLAVRNAWFAGGVEWNVGVIGHSPFTTAPLFTAKLSLSDGTPVLRMYEYERIRQVTWQMDFWLGEEDRFLNARMRIVNFGEKVTPMYWWSNIAVPEEKGGRILVPASEAFTFRNWGVYKVPVPMVDGADISHYENIPASVDYFFDIPDGAPKYIAHADASGYGLLHLSTDRLRSRKLFSWGHRPAAWHWQEFLSDGNGRYVEIQAGLGKTQYGCIPMAPHTAWEWLERYGALQLSEKQLSLSFEKARDSLTEQIRESAVYQPMRGLLRDTKAMAKQEAQTVWKGSGFGAMKNRERALFGEKPISLHLDYGEPDEGQKRWLAFLETGVLHEPEADCRPDLFLSDEVWKKKLEETIEDINRENWYAHYHLGLFAFRDGDIPKSIRQFEASKACRKNAWALHGLAAAYLAWASEAEDGEKAGAGEAEGRKERAAEAMEEGLRMRTEDLSYLKEGFRILSLCGAWTRICRLYPSLPETMQADGRLRFYEVLALDETGSPEQAFELMEADGGLVLDDVREGETNLGGLWQRLQKKLTGKEEPVPYRYDFKAI</sequence>
<name>A0A9D2QFI0_9FIRM</name>
<accession>A0A9D2QFI0</accession>
<feature type="domain" description="DUF5107" evidence="1">
    <location>
        <begin position="54"/>
        <end position="329"/>
    </location>
</feature>
<dbReference type="InterPro" id="IPR033396">
    <property type="entry name" value="DUF5107"/>
</dbReference>
<evidence type="ECO:0000313" key="3">
    <source>
        <dbReference type="Proteomes" id="UP000823922"/>
    </source>
</evidence>
<dbReference type="Pfam" id="PF17128">
    <property type="entry name" value="DUF5107"/>
    <property type="match status" value="1"/>
</dbReference>
<dbReference type="EMBL" id="DWVS01000029">
    <property type="protein sequence ID" value="HJC86645.1"/>
    <property type="molecule type" value="Genomic_DNA"/>
</dbReference>
<evidence type="ECO:0000313" key="2">
    <source>
        <dbReference type="EMBL" id="HJC86645.1"/>
    </source>
</evidence>
<comment type="caution">
    <text evidence="2">The sequence shown here is derived from an EMBL/GenBank/DDBJ whole genome shotgun (WGS) entry which is preliminary data.</text>
</comment>
<dbReference type="AlphaFoldDB" id="A0A9D2QFI0"/>
<dbReference type="InterPro" id="IPR011990">
    <property type="entry name" value="TPR-like_helical_dom_sf"/>
</dbReference>